<accession>A0ABW0TME1</accession>
<keyword evidence="3" id="KW-0378">Hydrolase</keyword>
<dbReference type="RefSeq" id="WP_381435990.1">
    <property type="nucleotide sequence ID" value="NZ_JBHSNO010000007.1"/>
</dbReference>
<feature type="transmembrane region" description="Helical" evidence="1">
    <location>
        <begin position="204"/>
        <end position="224"/>
    </location>
</feature>
<dbReference type="GO" id="GO:0016787">
    <property type="term" value="F:hydrolase activity"/>
    <property type="evidence" value="ECO:0007669"/>
    <property type="project" value="UniProtKB-KW"/>
</dbReference>
<feature type="domain" description="CAAX prenyl protease 2/Lysostaphin resistance protein A-like" evidence="2">
    <location>
        <begin position="120"/>
        <end position="202"/>
    </location>
</feature>
<keyword evidence="1" id="KW-0472">Membrane</keyword>
<feature type="transmembrane region" description="Helical" evidence="1">
    <location>
        <begin position="12"/>
        <end position="36"/>
    </location>
</feature>
<reference evidence="4" key="1">
    <citation type="journal article" date="2019" name="Int. J. Syst. Evol. Microbiol.">
        <title>The Global Catalogue of Microorganisms (GCM) 10K type strain sequencing project: providing services to taxonomists for standard genome sequencing and annotation.</title>
        <authorList>
            <consortium name="The Broad Institute Genomics Platform"/>
            <consortium name="The Broad Institute Genome Sequencing Center for Infectious Disease"/>
            <person name="Wu L."/>
            <person name="Ma J."/>
        </authorList>
    </citation>
    <scope>NUCLEOTIDE SEQUENCE [LARGE SCALE GENOMIC DNA]</scope>
    <source>
        <strain evidence="4">CGMCC 4.1434</strain>
    </source>
</reference>
<keyword evidence="1" id="KW-1133">Transmembrane helix</keyword>
<evidence type="ECO:0000313" key="4">
    <source>
        <dbReference type="Proteomes" id="UP001596109"/>
    </source>
</evidence>
<dbReference type="Pfam" id="PF02517">
    <property type="entry name" value="Rce1-like"/>
    <property type="match status" value="1"/>
</dbReference>
<name>A0ABW0TME1_9BACL</name>
<evidence type="ECO:0000313" key="3">
    <source>
        <dbReference type="EMBL" id="MFC5590094.1"/>
    </source>
</evidence>
<keyword evidence="4" id="KW-1185">Reference proteome</keyword>
<gene>
    <name evidence="3" type="ORF">ACFPRA_14395</name>
</gene>
<proteinExistence type="predicted"/>
<dbReference type="EC" id="3.4.-.-" evidence="3"/>
<comment type="caution">
    <text evidence="3">The sequence shown here is derived from an EMBL/GenBank/DDBJ whole genome shotgun (WGS) entry which is preliminary data.</text>
</comment>
<evidence type="ECO:0000259" key="2">
    <source>
        <dbReference type="Pfam" id="PF02517"/>
    </source>
</evidence>
<feature type="transmembrane region" description="Helical" evidence="1">
    <location>
        <begin position="48"/>
        <end position="70"/>
    </location>
</feature>
<protein>
    <submittedName>
        <fullName evidence="3">CPBP family intramembrane glutamic endopeptidase</fullName>
        <ecNumber evidence="3">3.4.-.-</ecNumber>
    </submittedName>
</protein>
<dbReference type="InterPro" id="IPR003675">
    <property type="entry name" value="Rce1/LyrA-like_dom"/>
</dbReference>
<evidence type="ECO:0000256" key="1">
    <source>
        <dbReference type="SAM" id="Phobius"/>
    </source>
</evidence>
<dbReference type="Proteomes" id="UP001596109">
    <property type="component" value="Unassembled WGS sequence"/>
</dbReference>
<feature type="transmembrane region" description="Helical" evidence="1">
    <location>
        <begin position="91"/>
        <end position="108"/>
    </location>
</feature>
<keyword evidence="1" id="KW-0812">Transmembrane</keyword>
<feature type="transmembrane region" description="Helical" evidence="1">
    <location>
        <begin position="155"/>
        <end position="184"/>
    </location>
</feature>
<sequence length="240" mass="27346">MGKDLTKKSSIGFSLFAVLLWWGILYSFSFIIKLMLQDGQSSTMYMMYFYLSVLVFFLIWYLACIPKILKVTGGQYSSYLKFLGLKGSRKGYIYTLFFLVLSITQYVLLPSNLQSPVSELIWSIQPPIVEEIIFRGFVLGVLLKSFSKPFSITISLLLFISIHFLNGPMGMLSATIFGLILIGIRLHTNSILPGIVIHYFVNEQILVLALPIALYCLFIIIKSIRRQMIQKQNKKAHPSC</sequence>
<dbReference type="EMBL" id="JBHSNO010000007">
    <property type="protein sequence ID" value="MFC5590094.1"/>
    <property type="molecule type" value="Genomic_DNA"/>
</dbReference>
<organism evidence="3 4">
    <name type="scientific">Sporosarcina soli</name>
    <dbReference type="NCBI Taxonomy" id="334736"/>
    <lineage>
        <taxon>Bacteria</taxon>
        <taxon>Bacillati</taxon>
        <taxon>Bacillota</taxon>
        <taxon>Bacilli</taxon>
        <taxon>Bacillales</taxon>
        <taxon>Caryophanaceae</taxon>
        <taxon>Sporosarcina</taxon>
    </lineage>
</organism>